<dbReference type="InterPro" id="IPR003959">
    <property type="entry name" value="ATPase_AAA_core"/>
</dbReference>
<dbReference type="PANTHER" id="PTHR23073">
    <property type="entry name" value="26S PROTEASOME REGULATORY SUBUNIT"/>
    <property type="match status" value="1"/>
</dbReference>
<dbReference type="GO" id="GO:0016887">
    <property type="term" value="F:ATP hydrolysis activity"/>
    <property type="evidence" value="ECO:0007669"/>
    <property type="project" value="InterPro"/>
</dbReference>
<keyword evidence="2" id="KW-0547">Nucleotide-binding</keyword>
<dbReference type="InterPro" id="IPR003593">
    <property type="entry name" value="AAA+_ATPase"/>
</dbReference>
<keyword evidence="7" id="KW-1185">Reference proteome</keyword>
<evidence type="ECO:0000256" key="4">
    <source>
        <dbReference type="SAM" id="MobiDB-lite"/>
    </source>
</evidence>
<dbReference type="InterPro" id="IPR050221">
    <property type="entry name" value="26S_Proteasome_ATPase"/>
</dbReference>
<name>A0AA37QDB9_9BACT</name>
<feature type="compositionally biased region" description="Pro residues" evidence="4">
    <location>
        <begin position="411"/>
        <end position="421"/>
    </location>
</feature>
<evidence type="ECO:0000313" key="6">
    <source>
        <dbReference type="EMBL" id="GLC28247.1"/>
    </source>
</evidence>
<feature type="region of interest" description="Disordered" evidence="4">
    <location>
        <begin position="365"/>
        <end position="436"/>
    </location>
</feature>
<evidence type="ECO:0000256" key="1">
    <source>
        <dbReference type="ARBA" id="ARBA00006914"/>
    </source>
</evidence>
<dbReference type="EMBL" id="BRXS01000008">
    <property type="protein sequence ID" value="GLC28247.1"/>
    <property type="molecule type" value="Genomic_DNA"/>
</dbReference>
<dbReference type="Gene3D" id="3.40.50.300">
    <property type="entry name" value="P-loop containing nucleotide triphosphate hydrolases"/>
    <property type="match status" value="1"/>
</dbReference>
<protein>
    <submittedName>
        <fullName evidence="6">ATPase AAA</fullName>
    </submittedName>
</protein>
<dbReference type="Proteomes" id="UP001161325">
    <property type="component" value="Unassembled WGS sequence"/>
</dbReference>
<dbReference type="InterPro" id="IPR001387">
    <property type="entry name" value="Cro/C1-type_HTH"/>
</dbReference>
<dbReference type="AlphaFoldDB" id="A0AA37QDB9"/>
<accession>A0AA37QDB9</accession>
<dbReference type="GO" id="GO:0005524">
    <property type="term" value="F:ATP binding"/>
    <property type="evidence" value="ECO:0007669"/>
    <property type="project" value="UniProtKB-KW"/>
</dbReference>
<evidence type="ECO:0000256" key="2">
    <source>
        <dbReference type="ARBA" id="ARBA00022741"/>
    </source>
</evidence>
<reference evidence="6" key="1">
    <citation type="submission" date="2022-08" db="EMBL/GenBank/DDBJ databases">
        <title>Draft genome sequencing of Roseisolibacter agri AW1220.</title>
        <authorList>
            <person name="Tobiishi Y."/>
            <person name="Tonouchi A."/>
        </authorList>
    </citation>
    <scope>NUCLEOTIDE SEQUENCE</scope>
    <source>
        <strain evidence="6">AW1220</strain>
    </source>
</reference>
<dbReference type="CDD" id="cd19481">
    <property type="entry name" value="RecA-like_protease"/>
    <property type="match status" value="1"/>
</dbReference>
<dbReference type="InterPro" id="IPR027417">
    <property type="entry name" value="P-loop_NTPase"/>
</dbReference>
<proteinExistence type="inferred from homology"/>
<gene>
    <name evidence="6" type="ORF">rosag_47600</name>
</gene>
<feature type="domain" description="AAA+ ATPase" evidence="5">
    <location>
        <begin position="132"/>
        <end position="264"/>
    </location>
</feature>
<evidence type="ECO:0000313" key="7">
    <source>
        <dbReference type="Proteomes" id="UP001161325"/>
    </source>
</evidence>
<keyword evidence="3" id="KW-0067">ATP-binding</keyword>
<comment type="caution">
    <text evidence="6">The sequence shown here is derived from an EMBL/GenBank/DDBJ whole genome shotgun (WGS) entry which is preliminary data.</text>
</comment>
<evidence type="ECO:0000259" key="5">
    <source>
        <dbReference type="SMART" id="SM00382"/>
    </source>
</evidence>
<organism evidence="6 7">
    <name type="scientific">Roseisolibacter agri</name>
    <dbReference type="NCBI Taxonomy" id="2014610"/>
    <lineage>
        <taxon>Bacteria</taxon>
        <taxon>Pseudomonadati</taxon>
        <taxon>Gemmatimonadota</taxon>
        <taxon>Gemmatimonadia</taxon>
        <taxon>Gemmatimonadales</taxon>
        <taxon>Gemmatimonadaceae</taxon>
        <taxon>Roseisolibacter</taxon>
    </lineage>
</organism>
<dbReference type="SUPFAM" id="SSF52540">
    <property type="entry name" value="P-loop containing nucleoside triphosphate hydrolases"/>
    <property type="match status" value="1"/>
</dbReference>
<dbReference type="CDD" id="cd00093">
    <property type="entry name" value="HTH_XRE"/>
    <property type="match status" value="1"/>
</dbReference>
<evidence type="ECO:0000256" key="3">
    <source>
        <dbReference type="ARBA" id="ARBA00022840"/>
    </source>
</evidence>
<sequence length="436" mass="46557">MTAAPHPERVDETTALPPELVHLARLALAGRRQDVEAVVRRIAHRYRVSAPAIAGELAQLLRDLPSPSSPVRGGAVAAVPVDTDSRLDLLRVEPVPVLDHEPLWAPPVRAALEQLVRERQEAAALDAAGLTPTRTAVFSGPPGVGKTLAARWVARALGRPLLILDLAAVMSSYLGRTGANLRHVLDYAKGVRGVLLLDEIDALAKRRDDAQEIGELKRLVTVLLQEVDDWPPSGLLLAATNHPDLLDPAAWRRFDVRVEFPMPTTRQVHALVQRAAEAAGLASGALVDALALTFAGASFSDIERDLLRARRGAVVAGEPFARHAVRLVQEHAGALARADRQRLAGALRSSGLSQRQVNELTGVSRDTLRKLERTPTTPDAVSPSAPRPVRARGTDRPEGLAARGGTATAPPSLPPSAPASRPPRRSAVTRGAPRLP</sequence>
<dbReference type="SMART" id="SM00382">
    <property type="entry name" value="AAA"/>
    <property type="match status" value="1"/>
</dbReference>
<comment type="similarity">
    <text evidence="1">Belongs to the AAA ATPase family.</text>
</comment>
<dbReference type="Pfam" id="PF00004">
    <property type="entry name" value="AAA"/>
    <property type="match status" value="1"/>
</dbReference>